<dbReference type="OrthoDB" id="8063823at2759"/>
<evidence type="ECO:0000313" key="1">
    <source>
        <dbReference type="EMBL" id="CAE1295944.1"/>
    </source>
</evidence>
<gene>
    <name evidence="1" type="ORF">SPHA_51167</name>
</gene>
<dbReference type="Proteomes" id="UP000597762">
    <property type="component" value="Unassembled WGS sequence"/>
</dbReference>
<dbReference type="EMBL" id="CAHIKZ030003082">
    <property type="protein sequence ID" value="CAE1295944.1"/>
    <property type="molecule type" value="Genomic_DNA"/>
</dbReference>
<dbReference type="AlphaFoldDB" id="A0A812DBT3"/>
<comment type="caution">
    <text evidence="1">The sequence shown here is derived from an EMBL/GenBank/DDBJ whole genome shotgun (WGS) entry which is preliminary data.</text>
</comment>
<protein>
    <submittedName>
        <fullName evidence="1">Uncharacterized protein</fullName>
    </submittedName>
</protein>
<organism evidence="1 2">
    <name type="scientific">Acanthosepion pharaonis</name>
    <name type="common">Pharaoh cuttlefish</name>
    <name type="synonym">Sepia pharaonis</name>
    <dbReference type="NCBI Taxonomy" id="158019"/>
    <lineage>
        <taxon>Eukaryota</taxon>
        <taxon>Metazoa</taxon>
        <taxon>Spiralia</taxon>
        <taxon>Lophotrochozoa</taxon>
        <taxon>Mollusca</taxon>
        <taxon>Cephalopoda</taxon>
        <taxon>Coleoidea</taxon>
        <taxon>Decapodiformes</taxon>
        <taxon>Sepiida</taxon>
        <taxon>Sepiina</taxon>
        <taxon>Sepiidae</taxon>
        <taxon>Acanthosepion</taxon>
    </lineage>
</organism>
<keyword evidence="2" id="KW-1185">Reference proteome</keyword>
<proteinExistence type="predicted"/>
<evidence type="ECO:0000313" key="2">
    <source>
        <dbReference type="Proteomes" id="UP000597762"/>
    </source>
</evidence>
<reference evidence="1" key="1">
    <citation type="submission" date="2021-01" db="EMBL/GenBank/DDBJ databases">
        <authorList>
            <person name="Li R."/>
            <person name="Bekaert M."/>
        </authorList>
    </citation>
    <scope>NUCLEOTIDE SEQUENCE</scope>
    <source>
        <strain evidence="1">Farmed</strain>
    </source>
</reference>
<accession>A0A812DBT3</accession>
<sequence length="303" mass="33901">MVAGHELFPTAPEASTQLMETLKAPEEGPVANGELKRLKSSNRRHSMSRTPNWSLSFLAGSKRRRLVAQRIGPVGPATEIPTDEEQVMAEHQPFSILYNEFFPKNRTVRRREIPAVKVGVKRRRAQHTIMYNFLQNLHKRSLKSVAKRVLDSDLPYEGLVAKRAFFDEDFLRKWKPVFECPCHVDLAGDHPGPPMNELAAPIKVADVAAVIASLKESSPGPDGLRLSILRGIPVEVIIIMYNLLLLKGPPPTRGKAGNIFTSQVTFIKKVEVPGDALEFRPIAIGNYFVRVFHRVLASRFEAA</sequence>
<name>A0A812DBT3_ACAPH</name>